<dbReference type="EMBL" id="FOUY01000026">
    <property type="protein sequence ID" value="SFN97505.1"/>
    <property type="molecule type" value="Genomic_DNA"/>
</dbReference>
<keyword evidence="3" id="KW-1185">Reference proteome</keyword>
<dbReference type="STRING" id="260086.SAMN05216207_10269"/>
<gene>
    <name evidence="2" type="ORF">SAMN05216207_10269</name>
</gene>
<proteinExistence type="predicted"/>
<evidence type="ECO:0008006" key="4">
    <source>
        <dbReference type="Google" id="ProtNLM"/>
    </source>
</evidence>
<accession>A0A1I5DE33</accession>
<evidence type="ECO:0000256" key="1">
    <source>
        <dbReference type="SAM" id="MobiDB-lite"/>
    </source>
</evidence>
<feature type="region of interest" description="Disordered" evidence="1">
    <location>
        <begin position="1"/>
        <end position="25"/>
    </location>
</feature>
<name>A0A1I5DE33_PSUAM</name>
<organism evidence="2 3">
    <name type="scientific">Pseudonocardia ammonioxydans</name>
    <dbReference type="NCBI Taxonomy" id="260086"/>
    <lineage>
        <taxon>Bacteria</taxon>
        <taxon>Bacillati</taxon>
        <taxon>Actinomycetota</taxon>
        <taxon>Actinomycetes</taxon>
        <taxon>Pseudonocardiales</taxon>
        <taxon>Pseudonocardiaceae</taxon>
        <taxon>Pseudonocardia</taxon>
    </lineage>
</organism>
<dbReference type="Proteomes" id="UP000199614">
    <property type="component" value="Unassembled WGS sequence"/>
</dbReference>
<evidence type="ECO:0000313" key="3">
    <source>
        <dbReference type="Proteomes" id="UP000199614"/>
    </source>
</evidence>
<protein>
    <recommendedName>
        <fullName evidence="4">DUF4880 domain-containing protein</fullName>
    </recommendedName>
</protein>
<dbReference type="AlphaFoldDB" id="A0A1I5DE33"/>
<sequence>MDTEDERVVGTSGPISTAGPGPSDPEWLDRLVDMHVLSENGDAEAAAAAREWLDRDPEARRVWGEVQRTCELLHTQPSG</sequence>
<evidence type="ECO:0000313" key="2">
    <source>
        <dbReference type="EMBL" id="SFN97505.1"/>
    </source>
</evidence>
<reference evidence="2 3" key="1">
    <citation type="submission" date="2016-10" db="EMBL/GenBank/DDBJ databases">
        <authorList>
            <person name="de Groot N.N."/>
        </authorList>
    </citation>
    <scope>NUCLEOTIDE SEQUENCE [LARGE SCALE GENOMIC DNA]</scope>
    <source>
        <strain evidence="2 3">CGMCC 4.1877</strain>
    </source>
</reference>